<dbReference type="PROSITE" id="PS50240">
    <property type="entry name" value="TRYPSIN_DOM"/>
    <property type="match status" value="1"/>
</dbReference>
<accession>A0A151JNG7</accession>
<dbReference type="PANTHER" id="PTHR24256">
    <property type="entry name" value="TRYPTASE-RELATED"/>
    <property type="match status" value="1"/>
</dbReference>
<keyword evidence="3 11" id="KW-0645">Protease</keyword>
<dbReference type="Pfam" id="PF00431">
    <property type="entry name" value="CUB"/>
    <property type="match status" value="1"/>
</dbReference>
<dbReference type="EMBL" id="KQ978848">
    <property type="protein sequence ID" value="KYN27973.1"/>
    <property type="molecule type" value="Genomic_DNA"/>
</dbReference>
<dbReference type="InterPro" id="IPR043504">
    <property type="entry name" value="Peptidase_S1_PA_chymotrypsin"/>
</dbReference>
<dbReference type="InterPro" id="IPR001314">
    <property type="entry name" value="Peptidase_S1A"/>
</dbReference>
<dbReference type="PRINTS" id="PR00722">
    <property type="entry name" value="CHYMOTRYPSIN"/>
</dbReference>
<gene>
    <name evidence="11" type="ORF">ALC57_02627</name>
</gene>
<dbReference type="CDD" id="cd00190">
    <property type="entry name" value="Tryp_SPc"/>
    <property type="match status" value="1"/>
</dbReference>
<dbReference type="InterPro" id="IPR009003">
    <property type="entry name" value="Peptidase_S1_PA"/>
</dbReference>
<keyword evidence="2" id="KW-0964">Secreted</keyword>
<dbReference type="Proteomes" id="UP000078492">
    <property type="component" value="Unassembled WGS sequence"/>
</dbReference>
<dbReference type="InterPro" id="IPR000859">
    <property type="entry name" value="CUB_dom"/>
</dbReference>
<comment type="subcellular location">
    <subcellularLocation>
        <location evidence="1">Secreted</location>
    </subcellularLocation>
</comment>
<evidence type="ECO:0000256" key="8">
    <source>
        <dbReference type="PROSITE-ProRule" id="PRU00059"/>
    </source>
</evidence>
<feature type="domain" description="CUB" evidence="9">
    <location>
        <begin position="19"/>
        <end position="127"/>
    </location>
</feature>
<comment type="similarity">
    <text evidence="7">Belongs to the peptidase S1 family. CLIP subfamily.</text>
</comment>
<evidence type="ECO:0000313" key="11">
    <source>
        <dbReference type="EMBL" id="KYN27973.1"/>
    </source>
</evidence>
<evidence type="ECO:0000256" key="1">
    <source>
        <dbReference type="ARBA" id="ARBA00004613"/>
    </source>
</evidence>
<reference evidence="11 12" key="1">
    <citation type="submission" date="2015-09" db="EMBL/GenBank/DDBJ databases">
        <title>Trachymyrmex cornetzi WGS genome.</title>
        <authorList>
            <person name="Nygaard S."/>
            <person name="Hu H."/>
            <person name="Boomsma J."/>
            <person name="Zhang G."/>
        </authorList>
    </citation>
    <scope>NUCLEOTIDE SEQUENCE [LARGE SCALE GENOMIC DNA]</scope>
    <source>
        <strain evidence="11">Tcor2-1</strain>
        <tissue evidence="11">Whole body</tissue>
    </source>
</reference>
<keyword evidence="12" id="KW-1185">Reference proteome</keyword>
<evidence type="ECO:0000256" key="5">
    <source>
        <dbReference type="ARBA" id="ARBA00022825"/>
    </source>
</evidence>
<name>A0A151JNG7_9HYME</name>
<keyword evidence="5" id="KW-0720">Serine protease</keyword>
<dbReference type="GO" id="GO:0004252">
    <property type="term" value="F:serine-type endopeptidase activity"/>
    <property type="evidence" value="ECO:0007669"/>
    <property type="project" value="InterPro"/>
</dbReference>
<evidence type="ECO:0000256" key="4">
    <source>
        <dbReference type="ARBA" id="ARBA00022801"/>
    </source>
</evidence>
<dbReference type="InterPro" id="IPR051487">
    <property type="entry name" value="Ser/Thr_Proteases_Immune/Dev"/>
</dbReference>
<protein>
    <submittedName>
        <fullName evidence="11">Venom serine protease 34</fullName>
    </submittedName>
</protein>
<dbReference type="STRING" id="471704.A0A151JNG7"/>
<evidence type="ECO:0000256" key="7">
    <source>
        <dbReference type="ARBA" id="ARBA00024195"/>
    </source>
</evidence>
<dbReference type="PROSITE" id="PS01180">
    <property type="entry name" value="CUB"/>
    <property type="match status" value="1"/>
</dbReference>
<dbReference type="SUPFAM" id="SSF50494">
    <property type="entry name" value="Trypsin-like serine proteases"/>
    <property type="match status" value="1"/>
</dbReference>
<dbReference type="SMART" id="SM00020">
    <property type="entry name" value="Tryp_SPc"/>
    <property type="match status" value="1"/>
</dbReference>
<dbReference type="AlphaFoldDB" id="A0A151JNG7"/>
<evidence type="ECO:0000259" key="9">
    <source>
        <dbReference type="PROSITE" id="PS01180"/>
    </source>
</evidence>
<dbReference type="SUPFAM" id="SSF49854">
    <property type="entry name" value="Spermadhesin, CUB domain"/>
    <property type="match status" value="1"/>
</dbReference>
<dbReference type="CDD" id="cd00041">
    <property type="entry name" value="CUB"/>
    <property type="match status" value="1"/>
</dbReference>
<sequence length="425" mass="47587">MLNLSFNFIMSNSLFYQNCDYSEYLKPGNIYYVYNPNYPNTSNGRLYCRWSAESDSRIRLTCNNFNIPWNFRCTLDRLTVYVNNSASQSYCGNEPFSIESTGRFMTIELSTSFWSSGVKFLCELQAINETDDNDDSCRCGWKKTTKIVGGMETGVNEYPMMAGLVDYAQAEVFCGATIISERHVLTAAHCLGNADPSTVGVLVGDHDLTTGADTNASRLYTVSRFYVHPLYDIEAPAQNDVAVVMVNSIISFSEEVGPACLPFEHQSDSFAGSNVDLLGWGLTEFTGMKSKTLQKVTVTVITNRQCRQQYPGILNNHICTYAEGKDACQFDSGGPVLWQNPTTKREVLVGVITAGMGCGSNKAGINMRVGAYIDWILSVTPGKYMKCTMRHVCVIVSLRGHLSYDTYLYLFSYRYQLLHVRIRRT</sequence>
<dbReference type="PROSITE" id="PS00134">
    <property type="entry name" value="TRYPSIN_HIS"/>
    <property type="match status" value="1"/>
</dbReference>
<proteinExistence type="inferred from homology"/>
<keyword evidence="6" id="KW-1015">Disulfide bond</keyword>
<evidence type="ECO:0000313" key="12">
    <source>
        <dbReference type="Proteomes" id="UP000078492"/>
    </source>
</evidence>
<dbReference type="GO" id="GO:0006508">
    <property type="term" value="P:proteolysis"/>
    <property type="evidence" value="ECO:0007669"/>
    <property type="project" value="UniProtKB-KW"/>
</dbReference>
<dbReference type="InterPro" id="IPR001254">
    <property type="entry name" value="Trypsin_dom"/>
</dbReference>
<dbReference type="GO" id="GO:0005576">
    <property type="term" value="C:extracellular region"/>
    <property type="evidence" value="ECO:0007669"/>
    <property type="project" value="UniProtKB-SubCell"/>
</dbReference>
<keyword evidence="4" id="KW-0378">Hydrolase</keyword>
<dbReference type="FunFam" id="2.40.10.10:FF:000015">
    <property type="entry name" value="Atrial natriuretic peptide-converting enzyme"/>
    <property type="match status" value="1"/>
</dbReference>
<organism evidence="11 12">
    <name type="scientific">Trachymyrmex cornetzi</name>
    <dbReference type="NCBI Taxonomy" id="471704"/>
    <lineage>
        <taxon>Eukaryota</taxon>
        <taxon>Metazoa</taxon>
        <taxon>Ecdysozoa</taxon>
        <taxon>Arthropoda</taxon>
        <taxon>Hexapoda</taxon>
        <taxon>Insecta</taxon>
        <taxon>Pterygota</taxon>
        <taxon>Neoptera</taxon>
        <taxon>Endopterygota</taxon>
        <taxon>Hymenoptera</taxon>
        <taxon>Apocrita</taxon>
        <taxon>Aculeata</taxon>
        <taxon>Formicoidea</taxon>
        <taxon>Formicidae</taxon>
        <taxon>Myrmicinae</taxon>
        <taxon>Trachymyrmex</taxon>
    </lineage>
</organism>
<evidence type="ECO:0000259" key="10">
    <source>
        <dbReference type="PROSITE" id="PS50240"/>
    </source>
</evidence>
<dbReference type="InterPro" id="IPR035914">
    <property type="entry name" value="Sperma_CUB_dom_sf"/>
</dbReference>
<evidence type="ECO:0000256" key="6">
    <source>
        <dbReference type="ARBA" id="ARBA00023157"/>
    </source>
</evidence>
<dbReference type="Gene3D" id="2.40.10.10">
    <property type="entry name" value="Trypsin-like serine proteases"/>
    <property type="match status" value="1"/>
</dbReference>
<feature type="domain" description="Peptidase S1" evidence="10">
    <location>
        <begin position="147"/>
        <end position="381"/>
    </location>
</feature>
<dbReference type="Pfam" id="PF00089">
    <property type="entry name" value="Trypsin"/>
    <property type="match status" value="1"/>
</dbReference>
<evidence type="ECO:0000256" key="3">
    <source>
        <dbReference type="ARBA" id="ARBA00022670"/>
    </source>
</evidence>
<dbReference type="InterPro" id="IPR018114">
    <property type="entry name" value="TRYPSIN_HIS"/>
</dbReference>
<dbReference type="Gene3D" id="2.60.120.290">
    <property type="entry name" value="Spermadhesin, CUB domain"/>
    <property type="match status" value="1"/>
</dbReference>
<comment type="caution">
    <text evidence="8">Lacks conserved residue(s) required for the propagation of feature annotation.</text>
</comment>
<evidence type="ECO:0000256" key="2">
    <source>
        <dbReference type="ARBA" id="ARBA00022525"/>
    </source>
</evidence>